<accession>A0A8H4WAU5</accession>
<evidence type="ECO:0000313" key="2">
    <source>
        <dbReference type="Proteomes" id="UP000566819"/>
    </source>
</evidence>
<evidence type="ECO:0000313" key="1">
    <source>
        <dbReference type="EMBL" id="KAF4637244.1"/>
    </source>
</evidence>
<sequence length="102" mass="11251">MVLLRIPFSKQLEAQQTTTKLHDDEYVKFPVSTPLNPVAVHAIPPDIQPPPSPSTRSFIDVAPQHLDNLLQTSPGKASALLCAAGSRQQTADRTRKLMRRPT</sequence>
<name>A0A8H4WAU5_9HELO</name>
<dbReference type="Proteomes" id="UP000566819">
    <property type="component" value="Unassembled WGS sequence"/>
</dbReference>
<dbReference type="EMBL" id="JAAMPI010000029">
    <property type="protein sequence ID" value="KAF4637244.1"/>
    <property type="molecule type" value="Genomic_DNA"/>
</dbReference>
<keyword evidence="2" id="KW-1185">Reference proteome</keyword>
<comment type="caution">
    <text evidence="1">The sequence shown here is derived from an EMBL/GenBank/DDBJ whole genome shotgun (WGS) entry which is preliminary data.</text>
</comment>
<organism evidence="1 2">
    <name type="scientific">Cudoniella acicularis</name>
    <dbReference type="NCBI Taxonomy" id="354080"/>
    <lineage>
        <taxon>Eukaryota</taxon>
        <taxon>Fungi</taxon>
        <taxon>Dikarya</taxon>
        <taxon>Ascomycota</taxon>
        <taxon>Pezizomycotina</taxon>
        <taxon>Leotiomycetes</taxon>
        <taxon>Helotiales</taxon>
        <taxon>Tricladiaceae</taxon>
        <taxon>Cudoniella</taxon>
    </lineage>
</organism>
<proteinExistence type="predicted"/>
<protein>
    <submittedName>
        <fullName evidence="1">Uncharacterized protein</fullName>
    </submittedName>
</protein>
<dbReference type="AlphaFoldDB" id="A0A8H4WAU5"/>
<reference evidence="1 2" key="1">
    <citation type="submission" date="2020-03" db="EMBL/GenBank/DDBJ databases">
        <title>Draft Genome Sequence of Cudoniella acicularis.</title>
        <authorList>
            <person name="Buettner E."/>
            <person name="Kellner H."/>
        </authorList>
    </citation>
    <scope>NUCLEOTIDE SEQUENCE [LARGE SCALE GENOMIC DNA]</scope>
    <source>
        <strain evidence="1 2">DSM 108380</strain>
    </source>
</reference>
<gene>
    <name evidence="1" type="ORF">G7Y89_g822</name>
</gene>